<proteinExistence type="predicted"/>
<organism evidence="3 4">
    <name type="scientific">Hemibagrus guttatus</name>
    <dbReference type="NCBI Taxonomy" id="175788"/>
    <lineage>
        <taxon>Eukaryota</taxon>
        <taxon>Metazoa</taxon>
        <taxon>Chordata</taxon>
        <taxon>Craniata</taxon>
        <taxon>Vertebrata</taxon>
        <taxon>Euteleostomi</taxon>
        <taxon>Actinopterygii</taxon>
        <taxon>Neopterygii</taxon>
        <taxon>Teleostei</taxon>
        <taxon>Ostariophysi</taxon>
        <taxon>Siluriformes</taxon>
        <taxon>Bagridae</taxon>
        <taxon>Hemibagrus</taxon>
    </lineage>
</organism>
<sequence>MGLTPFQCMLGYQPPLFPWSGEPSDIPAIEEWYRQSQEVGQKVWLSTRNLRLRLPCKKLSPKFIGPFEIIHRVNPVAYHLQLPASYRICPTFQVSLLKPVHSAVGEARTGEEPPPPLDIEGAPAYQV</sequence>
<dbReference type="Pfam" id="PF24626">
    <property type="entry name" value="SH3_Tf2-1"/>
    <property type="match status" value="1"/>
</dbReference>
<dbReference type="InterPro" id="IPR056924">
    <property type="entry name" value="SH3_Tf2-1"/>
</dbReference>
<gene>
    <name evidence="3" type="ORF">QTP70_014278</name>
</gene>
<evidence type="ECO:0000256" key="1">
    <source>
        <dbReference type="SAM" id="MobiDB-lite"/>
    </source>
</evidence>
<dbReference type="Proteomes" id="UP001274896">
    <property type="component" value="Unassembled WGS sequence"/>
</dbReference>
<feature type="domain" description="Tf2-1-like SH3-like" evidence="2">
    <location>
        <begin position="40"/>
        <end position="101"/>
    </location>
</feature>
<dbReference type="PANTHER" id="PTHR46148">
    <property type="entry name" value="CHROMO DOMAIN-CONTAINING PROTEIN"/>
    <property type="match status" value="1"/>
</dbReference>
<accession>A0AAE0PVK9</accession>
<evidence type="ECO:0000313" key="4">
    <source>
        <dbReference type="Proteomes" id="UP001274896"/>
    </source>
</evidence>
<feature type="region of interest" description="Disordered" evidence="1">
    <location>
        <begin position="104"/>
        <end position="127"/>
    </location>
</feature>
<dbReference type="PANTHER" id="PTHR46148:SF52">
    <property type="entry name" value="OS04G0603800 PROTEIN"/>
    <property type="match status" value="1"/>
</dbReference>
<dbReference type="AlphaFoldDB" id="A0AAE0PVK9"/>
<protein>
    <recommendedName>
        <fullName evidence="2">Tf2-1-like SH3-like domain-containing protein</fullName>
    </recommendedName>
</protein>
<name>A0AAE0PVK9_9TELE</name>
<dbReference type="EMBL" id="JAUCMX010000028">
    <property type="protein sequence ID" value="KAK3508103.1"/>
    <property type="molecule type" value="Genomic_DNA"/>
</dbReference>
<reference evidence="3" key="1">
    <citation type="submission" date="2023-06" db="EMBL/GenBank/DDBJ databases">
        <title>Male Hemibagrus guttatus genome.</title>
        <authorList>
            <person name="Bian C."/>
        </authorList>
    </citation>
    <scope>NUCLEOTIDE SEQUENCE</scope>
    <source>
        <strain evidence="3">Male_cb2023</strain>
        <tissue evidence="3">Muscle</tissue>
    </source>
</reference>
<comment type="caution">
    <text evidence="3">The sequence shown here is derived from an EMBL/GenBank/DDBJ whole genome shotgun (WGS) entry which is preliminary data.</text>
</comment>
<evidence type="ECO:0000313" key="3">
    <source>
        <dbReference type="EMBL" id="KAK3508103.1"/>
    </source>
</evidence>
<evidence type="ECO:0000259" key="2">
    <source>
        <dbReference type="Pfam" id="PF24626"/>
    </source>
</evidence>
<keyword evidence="4" id="KW-1185">Reference proteome</keyword>